<dbReference type="InterPro" id="IPR006189">
    <property type="entry name" value="CHASE_dom"/>
</dbReference>
<dbReference type="Gene3D" id="3.30.450.20">
    <property type="entry name" value="PAS domain"/>
    <property type="match status" value="3"/>
</dbReference>
<evidence type="ECO:0000313" key="11">
    <source>
        <dbReference type="EMBL" id="ODN67239.1"/>
    </source>
</evidence>
<keyword evidence="11" id="KW-0808">Transferase</keyword>
<dbReference type="Pfam" id="PF00989">
    <property type="entry name" value="PAS"/>
    <property type="match status" value="1"/>
</dbReference>
<dbReference type="AlphaFoldDB" id="A0A1E3GT61"/>
<evidence type="ECO:0000256" key="5">
    <source>
        <dbReference type="ARBA" id="ARBA00023136"/>
    </source>
</evidence>
<dbReference type="InterPro" id="IPR013767">
    <property type="entry name" value="PAS_fold"/>
</dbReference>
<dbReference type="SUPFAM" id="SSF55785">
    <property type="entry name" value="PYP-like sensor domain (PAS domain)"/>
    <property type="match status" value="3"/>
</dbReference>
<dbReference type="PANTHER" id="PTHR44757:SF2">
    <property type="entry name" value="BIOFILM ARCHITECTURE MAINTENANCE PROTEIN MBAA"/>
    <property type="match status" value="1"/>
</dbReference>
<dbReference type="InterPro" id="IPR043128">
    <property type="entry name" value="Rev_trsase/Diguanyl_cyclase"/>
</dbReference>
<dbReference type="PROSITE" id="PS50839">
    <property type="entry name" value="CHASE"/>
    <property type="match status" value="1"/>
</dbReference>
<evidence type="ECO:0000259" key="8">
    <source>
        <dbReference type="PROSITE" id="PS50113"/>
    </source>
</evidence>
<name>A0A1E3GT61_9GAMM</name>
<feature type="domain" description="PAC" evidence="8">
    <location>
        <begin position="658"/>
        <end position="710"/>
    </location>
</feature>
<evidence type="ECO:0000256" key="1">
    <source>
        <dbReference type="ARBA" id="ARBA00001946"/>
    </source>
</evidence>
<gene>
    <name evidence="11" type="primary">yegE_5</name>
    <name evidence="11" type="ORF">A9E74_01143</name>
</gene>
<dbReference type="NCBIfam" id="TIGR00229">
    <property type="entry name" value="sensory_box"/>
    <property type="match status" value="2"/>
</dbReference>
<proteinExistence type="predicted"/>
<dbReference type="FunFam" id="3.30.70.270:FF:000001">
    <property type="entry name" value="Diguanylate cyclase domain protein"/>
    <property type="match status" value="1"/>
</dbReference>
<dbReference type="InterPro" id="IPR001610">
    <property type="entry name" value="PAC"/>
</dbReference>
<dbReference type="PATRIC" id="fig|291169.3.peg.1147"/>
<evidence type="ECO:0000256" key="3">
    <source>
        <dbReference type="ARBA" id="ARBA00022692"/>
    </source>
</evidence>
<dbReference type="SMART" id="SM00091">
    <property type="entry name" value="PAS"/>
    <property type="match status" value="3"/>
</dbReference>
<feature type="transmembrane region" description="Helical" evidence="6">
    <location>
        <begin position="286"/>
        <end position="307"/>
    </location>
</feature>
<evidence type="ECO:0000256" key="4">
    <source>
        <dbReference type="ARBA" id="ARBA00022989"/>
    </source>
</evidence>
<dbReference type="CDD" id="cd01949">
    <property type="entry name" value="GGDEF"/>
    <property type="match status" value="1"/>
</dbReference>
<evidence type="ECO:0000256" key="2">
    <source>
        <dbReference type="ARBA" id="ARBA00004370"/>
    </source>
</evidence>
<dbReference type="InterPro" id="IPR052155">
    <property type="entry name" value="Biofilm_reg_signaling"/>
</dbReference>
<accession>A0A1E3GT61</accession>
<dbReference type="InterPro" id="IPR042240">
    <property type="entry name" value="CHASE_sf"/>
</dbReference>
<comment type="cofactor">
    <cofactor evidence="1">
        <name>Mg(2+)</name>
        <dbReference type="ChEBI" id="CHEBI:18420"/>
    </cofactor>
</comment>
<dbReference type="InterPro" id="IPR000700">
    <property type="entry name" value="PAS-assoc_C"/>
</dbReference>
<dbReference type="EC" id="2.7.7.65" evidence="11"/>
<dbReference type="InterPro" id="IPR000014">
    <property type="entry name" value="PAS"/>
</dbReference>
<dbReference type="Pfam" id="PF08447">
    <property type="entry name" value="PAS_3"/>
    <property type="match status" value="1"/>
</dbReference>
<dbReference type="Proteomes" id="UP000094379">
    <property type="component" value="Unassembled WGS sequence"/>
</dbReference>
<dbReference type="Gene3D" id="3.30.70.270">
    <property type="match status" value="1"/>
</dbReference>
<dbReference type="Pfam" id="PF00990">
    <property type="entry name" value="GGDEF"/>
    <property type="match status" value="1"/>
</dbReference>
<dbReference type="STRING" id="291169.A9E74_01143"/>
<reference evidence="11 12" key="1">
    <citation type="submission" date="2016-07" db="EMBL/GenBank/DDBJ databases">
        <title>Draft Genome Sequence of Methylophaga muralis Bur 1.</title>
        <authorList>
            <person name="Vasilenko O.V."/>
            <person name="Doronina N.V."/>
            <person name="Shmareva M.N."/>
            <person name="Tarlachkov S.V."/>
            <person name="Mustakhimov I."/>
            <person name="Trotsenko Y.A."/>
        </authorList>
    </citation>
    <scope>NUCLEOTIDE SEQUENCE [LARGE SCALE GENOMIC DNA]</scope>
    <source>
        <strain evidence="11 12">Bur 1</strain>
    </source>
</reference>
<dbReference type="PANTHER" id="PTHR44757">
    <property type="entry name" value="DIGUANYLATE CYCLASE DGCP"/>
    <property type="match status" value="1"/>
</dbReference>
<dbReference type="GO" id="GO:0006355">
    <property type="term" value="P:regulation of DNA-templated transcription"/>
    <property type="evidence" value="ECO:0007669"/>
    <property type="project" value="InterPro"/>
</dbReference>
<feature type="domain" description="CHASE" evidence="9">
    <location>
        <begin position="52"/>
        <end position="269"/>
    </location>
</feature>
<dbReference type="InterPro" id="IPR035965">
    <property type="entry name" value="PAS-like_dom_sf"/>
</dbReference>
<organism evidence="11 12">
    <name type="scientific">Methylophaga muralis</name>
    <dbReference type="NCBI Taxonomy" id="291169"/>
    <lineage>
        <taxon>Bacteria</taxon>
        <taxon>Pseudomonadati</taxon>
        <taxon>Pseudomonadota</taxon>
        <taxon>Gammaproteobacteria</taxon>
        <taxon>Thiotrichales</taxon>
        <taxon>Piscirickettsiaceae</taxon>
        <taxon>Methylophaga</taxon>
    </lineage>
</organism>
<feature type="domain" description="PAC" evidence="8">
    <location>
        <begin position="530"/>
        <end position="583"/>
    </location>
</feature>
<evidence type="ECO:0000259" key="10">
    <source>
        <dbReference type="PROSITE" id="PS50887"/>
    </source>
</evidence>
<dbReference type="SMART" id="SM00086">
    <property type="entry name" value="PAC"/>
    <property type="match status" value="3"/>
</dbReference>
<evidence type="ECO:0000259" key="9">
    <source>
        <dbReference type="PROSITE" id="PS50839"/>
    </source>
</evidence>
<keyword evidence="4 6" id="KW-1133">Transmembrane helix</keyword>
<dbReference type="Pfam" id="PF03924">
    <property type="entry name" value="CHASE"/>
    <property type="match status" value="1"/>
</dbReference>
<dbReference type="InterPro" id="IPR013655">
    <property type="entry name" value="PAS_fold_3"/>
</dbReference>
<evidence type="ECO:0000256" key="6">
    <source>
        <dbReference type="SAM" id="Phobius"/>
    </source>
</evidence>
<comment type="caution">
    <text evidence="11">The sequence shown here is derived from an EMBL/GenBank/DDBJ whole genome shotgun (WGS) entry which is preliminary data.</text>
</comment>
<dbReference type="SMART" id="SM01079">
    <property type="entry name" value="CHASE"/>
    <property type="match status" value="1"/>
</dbReference>
<feature type="domain" description="GGDEF" evidence="10">
    <location>
        <begin position="742"/>
        <end position="877"/>
    </location>
</feature>
<feature type="domain" description="PAC" evidence="8">
    <location>
        <begin position="400"/>
        <end position="453"/>
    </location>
</feature>
<evidence type="ECO:0000313" key="12">
    <source>
        <dbReference type="Proteomes" id="UP000094379"/>
    </source>
</evidence>
<sequence length="892" mass="100343">MTFFVAGKIAETEYFRLESAYTIMFNQAADAVVGKVNAYGEMLRATQGLFYVAPDLSREDFANFYQSLKLEENYHGIQGLGYVAAIAPEDKQAHINAVKQLGLTDYNIFPEGEREQYSANLYIEPMTSKNIRALGFDMYSDSSRKVAMDRAIVSGAATLTEKVLLKQDGSASPVNGLLMYLPVFIDPSESNLPVELRTVNSGWVYAVFRIDDVLKDVLATHTNVGLLKIYDDADEQSEGLLFSQSGTPSKVNFSLQKSYDIGGRTWSFVGQPDRQFAENVSRSNPALIWLIGSVISLLFALVIAAIANSRANALRIAAQMTKSYRQNARRLALATEAAEIAIWEWEVESNMILLDKMASNVFGLKSGTEQLEYSEFEKLIYEADLLAFRVAVEQAMQQHKTMEIRFRIHHGNETRMLHTSAEVYFNETGQSVSLVGVSYDITEDWLHQKTILETEQRWKHALEGSGAGVWDWNVPNNVVVFSEQLLSTLGYLPGDIVGKMENLLKLIHPQDIERVTADINRMLSGEKPEYRNEHRILSKDGSWKWMLGSATVGERDADNNAIRVIGTKTDISWRKQAELALQQSEERFRNAFDTAAIGMAIVGLDGRWLEVNGALCRMLGYSEEELMGKTFVDVTHPDDLDLDLEYVQKLLNGDLEHYQMEKRYFHKTGDIIFVLLSVSLVRNEKGEVIHFISQIEDVTARKSESDRIRQMAYHDTLTGLPNRRLFDERIGHTLAHAKRVGYPIALMFVDVDHFKQINDTHGHDVGDEILKAVADRMTHCLRQTDTLSRVGGDEFVILLTEIKKPEDAKGVAEHILETVSQPLHVHTHDFRITLSIGVAIFSGDLETETVSELTKKADLALYEVKSAGRNGVHIFGSNHIKAEPKAQKKNKV</sequence>
<protein>
    <submittedName>
        <fullName evidence="11">Putative diguanylate cyclase YegE</fullName>
        <ecNumber evidence="11">2.7.7.65</ecNumber>
    </submittedName>
</protein>
<dbReference type="Gene3D" id="3.30.450.350">
    <property type="entry name" value="CHASE domain"/>
    <property type="match status" value="1"/>
</dbReference>
<feature type="domain" description="PAS" evidence="7">
    <location>
        <begin position="454"/>
        <end position="526"/>
    </location>
</feature>
<dbReference type="GO" id="GO:0016020">
    <property type="term" value="C:membrane"/>
    <property type="evidence" value="ECO:0007669"/>
    <property type="project" value="UniProtKB-SubCell"/>
</dbReference>
<dbReference type="InterPro" id="IPR029787">
    <property type="entry name" value="Nucleotide_cyclase"/>
</dbReference>
<dbReference type="PROSITE" id="PS50887">
    <property type="entry name" value="GGDEF"/>
    <property type="match status" value="1"/>
</dbReference>
<dbReference type="SUPFAM" id="SSF55073">
    <property type="entry name" value="Nucleotide cyclase"/>
    <property type="match status" value="1"/>
</dbReference>
<dbReference type="SMART" id="SM00267">
    <property type="entry name" value="GGDEF"/>
    <property type="match status" value="1"/>
</dbReference>
<feature type="domain" description="PAS" evidence="7">
    <location>
        <begin position="584"/>
        <end position="654"/>
    </location>
</feature>
<dbReference type="InterPro" id="IPR000160">
    <property type="entry name" value="GGDEF_dom"/>
</dbReference>
<dbReference type="CDD" id="cd00130">
    <property type="entry name" value="PAS"/>
    <property type="match status" value="2"/>
</dbReference>
<dbReference type="GO" id="GO:0052621">
    <property type="term" value="F:diguanylate cyclase activity"/>
    <property type="evidence" value="ECO:0007669"/>
    <property type="project" value="UniProtKB-EC"/>
</dbReference>
<dbReference type="PROSITE" id="PS50113">
    <property type="entry name" value="PAC"/>
    <property type="match status" value="3"/>
</dbReference>
<keyword evidence="12" id="KW-1185">Reference proteome</keyword>
<dbReference type="EMBL" id="MCRI01000008">
    <property type="protein sequence ID" value="ODN67239.1"/>
    <property type="molecule type" value="Genomic_DNA"/>
</dbReference>
<dbReference type="GO" id="GO:0007165">
    <property type="term" value="P:signal transduction"/>
    <property type="evidence" value="ECO:0007669"/>
    <property type="project" value="UniProtKB-ARBA"/>
</dbReference>
<keyword evidence="3 6" id="KW-0812">Transmembrane</keyword>
<keyword evidence="5 6" id="KW-0472">Membrane</keyword>
<keyword evidence="11" id="KW-0548">Nucleotidyltransferase</keyword>
<comment type="subcellular location">
    <subcellularLocation>
        <location evidence="2">Membrane</location>
    </subcellularLocation>
</comment>
<dbReference type="NCBIfam" id="TIGR00254">
    <property type="entry name" value="GGDEF"/>
    <property type="match status" value="1"/>
</dbReference>
<evidence type="ECO:0000259" key="7">
    <source>
        <dbReference type="PROSITE" id="PS50112"/>
    </source>
</evidence>
<dbReference type="PROSITE" id="PS50112">
    <property type="entry name" value="PAS"/>
    <property type="match status" value="2"/>
</dbReference>